<evidence type="ECO:0000256" key="6">
    <source>
        <dbReference type="ARBA" id="ARBA00023002"/>
    </source>
</evidence>
<dbReference type="InterPro" id="IPR011008">
    <property type="entry name" value="Dimeric_a/b-barrel"/>
</dbReference>
<dbReference type="GO" id="GO:0046872">
    <property type="term" value="F:metal ion binding"/>
    <property type="evidence" value="ECO:0007669"/>
    <property type="project" value="UniProtKB-KW"/>
</dbReference>
<dbReference type="KEGG" id="rdn:HMPREF0733_11291"/>
<dbReference type="EMBL" id="CP002280">
    <property type="protein sequence ID" value="ADP40748.1"/>
    <property type="molecule type" value="Genomic_DNA"/>
</dbReference>
<accession>E3H545</accession>
<feature type="domain" description="Dyp-type peroxidase C-terminal" evidence="11">
    <location>
        <begin position="264"/>
        <end position="472"/>
    </location>
</feature>
<comment type="similarity">
    <text evidence="8">Belongs to the DyP-type peroxidase family.</text>
</comment>
<dbReference type="AlphaFoldDB" id="E3H545"/>
<evidence type="ECO:0000256" key="8">
    <source>
        <dbReference type="ARBA" id="ARBA00025737"/>
    </source>
</evidence>
<dbReference type="PROSITE" id="PS51404">
    <property type="entry name" value="DYP_PEROXIDASE"/>
    <property type="match status" value="1"/>
</dbReference>
<feature type="compositionally biased region" description="Basic and acidic residues" evidence="9">
    <location>
        <begin position="40"/>
        <end position="49"/>
    </location>
</feature>
<keyword evidence="6" id="KW-0560">Oxidoreductase</keyword>
<dbReference type="NCBIfam" id="TIGR01413">
    <property type="entry name" value="Dyp_perox_fam"/>
    <property type="match status" value="1"/>
</dbReference>
<evidence type="ECO:0000313" key="12">
    <source>
        <dbReference type="EMBL" id="ADP40748.1"/>
    </source>
</evidence>
<reference evidence="13" key="1">
    <citation type="submission" date="2010-10" db="EMBL/GenBank/DDBJ databases">
        <title>The complete genome of Rothia dentocariosa ATCC 17931.</title>
        <authorList>
            <person name="Muzny D."/>
            <person name="Qin X."/>
            <person name="Buhay C."/>
            <person name="Dugan-Rocha S."/>
            <person name="Ding Y."/>
            <person name="Chen G."/>
            <person name="Hawes A."/>
            <person name="Holder M."/>
            <person name="Jhangiani S."/>
            <person name="Johnson A."/>
            <person name="Khan Z."/>
            <person name="Li Z."/>
            <person name="Liu W."/>
            <person name="Liu X."/>
            <person name="Perez L."/>
            <person name="Shen H."/>
            <person name="Wang Q."/>
            <person name="Watt J."/>
            <person name="Xi L."/>
            <person name="Xin Y."/>
            <person name="Zhou J."/>
            <person name="Deng J."/>
            <person name="Jiang H."/>
            <person name="Liu Y."/>
            <person name="Qu J."/>
            <person name="Song X.-Z."/>
            <person name="Zhang L."/>
            <person name="Villasana D."/>
            <person name="Johnson A."/>
            <person name="Liu J."/>
            <person name="Liyanage D."/>
            <person name="Lorensuhewa L."/>
            <person name="Robinson T."/>
            <person name="Song A."/>
            <person name="Song B.-B."/>
            <person name="Dinh H."/>
            <person name="Thornton R."/>
            <person name="Coyle M."/>
            <person name="Francisco L."/>
            <person name="Jackson L."/>
            <person name="Javaid M."/>
            <person name="Korchina V."/>
            <person name="Kovar C."/>
            <person name="Mata R."/>
            <person name="Mathew T."/>
            <person name="Ngo R."/>
            <person name="Nguyen L."/>
            <person name="Nguyen N."/>
            <person name="Okwuonu G."/>
            <person name="Ongeri F."/>
            <person name="Pham C."/>
            <person name="Simmons D."/>
            <person name="Wilczek-Boney K."/>
            <person name="Hale W."/>
            <person name="Jakkamsetti A."/>
            <person name="Pham P."/>
            <person name="Ruth R."/>
            <person name="San Lucas F."/>
            <person name="Warren J."/>
            <person name="Zhang J."/>
            <person name="Zhao Z."/>
            <person name="Zhou C."/>
            <person name="Zhu D."/>
            <person name="Lee S."/>
            <person name="Bess C."/>
            <person name="Blankenburg K."/>
            <person name="Forbes L."/>
            <person name="Fu Q."/>
            <person name="Gubbala S."/>
            <person name="Hirani K."/>
            <person name="Jayaseelan J.C."/>
            <person name="Lara F."/>
            <person name="Munidasa M."/>
            <person name="Palculict T."/>
            <person name="Patil S."/>
            <person name="Pu L.-L."/>
            <person name="Saada N."/>
            <person name="Tang L."/>
            <person name="Weissenberger G."/>
            <person name="Zhu Y."/>
            <person name="Hemphill L."/>
            <person name="Shang Y."/>
            <person name="Youmans B."/>
            <person name="Ayvaz T."/>
            <person name="Ross M."/>
            <person name="Santibanez J."/>
            <person name="Aqrawi P."/>
            <person name="Gross S."/>
            <person name="Joshi V."/>
            <person name="Fowler G."/>
            <person name="Nazareth L."/>
            <person name="Reid J."/>
            <person name="Worley K."/>
            <person name="Petrosino J."/>
            <person name="Highlander S."/>
            <person name="Gibbs R."/>
        </authorList>
    </citation>
    <scope>NUCLEOTIDE SEQUENCE [LARGE SCALE GENOMIC DNA]</scope>
    <source>
        <strain evidence="13">ATCC 17931 / CDC X599 / XDIA</strain>
    </source>
</reference>
<keyword evidence="5" id="KW-0732">Signal</keyword>
<dbReference type="GO" id="GO:0020037">
    <property type="term" value="F:heme binding"/>
    <property type="evidence" value="ECO:0007669"/>
    <property type="project" value="InterPro"/>
</dbReference>
<dbReference type="GO" id="GO:0004601">
    <property type="term" value="F:peroxidase activity"/>
    <property type="evidence" value="ECO:0007669"/>
    <property type="project" value="UniProtKB-KW"/>
</dbReference>
<dbReference type="Pfam" id="PF20628">
    <property type="entry name" value="Dyp_perox_C"/>
    <property type="match status" value="1"/>
</dbReference>
<dbReference type="eggNOG" id="COG2837">
    <property type="taxonomic scope" value="Bacteria"/>
</dbReference>
<dbReference type="SUPFAM" id="SSF54909">
    <property type="entry name" value="Dimeric alpha+beta barrel"/>
    <property type="match status" value="1"/>
</dbReference>
<name>E3H545_ROTDC</name>
<evidence type="ECO:0000259" key="11">
    <source>
        <dbReference type="Pfam" id="PF20628"/>
    </source>
</evidence>
<dbReference type="PANTHER" id="PTHR30521">
    <property type="entry name" value="DEFERROCHELATASE/PEROXIDASE"/>
    <property type="match status" value="1"/>
</dbReference>
<evidence type="ECO:0000259" key="10">
    <source>
        <dbReference type="Pfam" id="PF04261"/>
    </source>
</evidence>
<protein>
    <submittedName>
        <fullName evidence="12">Putative Tat-translocated enzyme</fullName>
    </submittedName>
</protein>
<evidence type="ECO:0000256" key="7">
    <source>
        <dbReference type="ARBA" id="ARBA00023004"/>
    </source>
</evidence>
<dbReference type="InterPro" id="IPR006314">
    <property type="entry name" value="Dyp_peroxidase"/>
</dbReference>
<dbReference type="InterPro" id="IPR048327">
    <property type="entry name" value="Dyp_perox_N"/>
</dbReference>
<keyword evidence="2" id="KW-0575">Peroxidase</keyword>
<evidence type="ECO:0000313" key="13">
    <source>
        <dbReference type="Proteomes" id="UP000000387"/>
    </source>
</evidence>
<organism evidence="12 13">
    <name type="scientific">Rothia dentocariosa (strain ATCC 17931 / CDC X599 / XDIA)</name>
    <dbReference type="NCBI Taxonomy" id="762948"/>
    <lineage>
        <taxon>Bacteria</taxon>
        <taxon>Bacillati</taxon>
        <taxon>Actinomycetota</taxon>
        <taxon>Actinomycetes</taxon>
        <taxon>Micrococcales</taxon>
        <taxon>Micrococcaceae</taxon>
        <taxon>Rothia</taxon>
    </lineage>
</organism>
<dbReference type="Pfam" id="PF04261">
    <property type="entry name" value="Dyp_perox_N"/>
    <property type="match status" value="1"/>
</dbReference>
<keyword evidence="3" id="KW-0349">Heme</keyword>
<dbReference type="InterPro" id="IPR048328">
    <property type="entry name" value="Dyp_perox_C"/>
</dbReference>
<evidence type="ECO:0000256" key="9">
    <source>
        <dbReference type="SAM" id="MobiDB-lite"/>
    </source>
</evidence>
<keyword evidence="7" id="KW-0408">Iron</keyword>
<keyword evidence="4" id="KW-0479">Metal-binding</keyword>
<evidence type="ECO:0000256" key="1">
    <source>
        <dbReference type="ARBA" id="ARBA00001970"/>
    </source>
</evidence>
<feature type="domain" description="Dyp-type peroxidase N-terminal" evidence="10">
    <location>
        <begin position="112"/>
        <end position="254"/>
    </location>
</feature>
<evidence type="ECO:0000256" key="3">
    <source>
        <dbReference type="ARBA" id="ARBA00022617"/>
    </source>
</evidence>
<comment type="cofactor">
    <cofactor evidence="1">
        <name>heme b</name>
        <dbReference type="ChEBI" id="CHEBI:60344"/>
    </cofactor>
</comment>
<evidence type="ECO:0000256" key="5">
    <source>
        <dbReference type="ARBA" id="ARBA00022729"/>
    </source>
</evidence>
<evidence type="ECO:0000256" key="2">
    <source>
        <dbReference type="ARBA" id="ARBA00022559"/>
    </source>
</evidence>
<dbReference type="PANTHER" id="PTHR30521:SF4">
    <property type="entry name" value="DEFERROCHELATASE"/>
    <property type="match status" value="1"/>
</dbReference>
<dbReference type="GeneID" id="29743193"/>
<dbReference type="Proteomes" id="UP000000387">
    <property type="component" value="Chromosome"/>
</dbReference>
<proteinExistence type="inferred from homology"/>
<dbReference type="RefSeq" id="WP_013398501.1">
    <property type="nucleotide sequence ID" value="NC_014643.1"/>
</dbReference>
<gene>
    <name evidence="12" type="ordered locus">HMPREF0733_11291</name>
</gene>
<feature type="region of interest" description="Disordered" evidence="9">
    <location>
        <begin position="1"/>
        <end position="55"/>
    </location>
</feature>
<dbReference type="GO" id="GO:0005829">
    <property type="term" value="C:cytosol"/>
    <property type="evidence" value="ECO:0007669"/>
    <property type="project" value="TreeGrafter"/>
</dbReference>
<sequence length="485" mass="52064">MTAENDKMGTPQPPHEPSSTGANEPQEGTAGMAEGSAAEDSLRHHDTRSAESPGVRRRTALAGAFLGVGAGVAVGAGARGLIAPGHETGAHETVPAQQALTTQTVNFYGDKQAGIMTPPQAHARFIALDLNDGLDASGVQRLLRILTSDAAALTAGQTPLTDQEPELVQAPAHLTITFGFGEKIFDIVAPAKKPAWLKPLPAFPKIDQLQQKWNGGDLLLQICGDNPLTVSHAQRMLTKDTRSFGRIRWVQEGFLSAFGTGQGTPRNLFGQVDGTVNPVEDPHETPGRGGGSAHEIVWGEGNAEQNFPQAWEPGGTSVVIRRIHMNLDTWDEVDTPAREDAIGRKLSNGAPLTGNDEFDDPDFDKLDNLGFEVIAPYAHIRRAHGTELEKKPWERILRRGYNYDEPVFNASGFSEHGQISGGISDAGLIFVAYQADPVAQFVPIQKRLEQLDMLNTWTVPVGSAVFAIPAGVREEGGYIGESLFT</sequence>
<evidence type="ECO:0000256" key="4">
    <source>
        <dbReference type="ARBA" id="ARBA00022723"/>
    </source>
</evidence>
<dbReference type="HOGENOM" id="CLU_039488_1_2_11"/>